<dbReference type="Pfam" id="PF01636">
    <property type="entry name" value="APH"/>
    <property type="match status" value="1"/>
</dbReference>
<dbReference type="Proteomes" id="UP000595053">
    <property type="component" value="Chromosome"/>
</dbReference>
<reference evidence="2 3" key="1">
    <citation type="submission" date="2020-10" db="EMBL/GenBank/DDBJ databases">
        <title>Trueperella pecoris sp. nov. isolated from bovine and porcine specimens.</title>
        <authorList>
            <person name="Schoenecker L."/>
            <person name="Schnydrig P."/>
            <person name="Brodard I."/>
            <person name="Thomann A."/>
            <person name="Hemphill A."/>
            <person name="Rodriguez-Campos S."/>
            <person name="Perreten V."/>
            <person name="Jores J."/>
            <person name="Kittl S."/>
        </authorList>
    </citation>
    <scope>NUCLEOTIDE SEQUENCE [LARGE SCALE GENOMIC DNA]</scope>
    <source>
        <strain evidence="2 3">15A0121</strain>
    </source>
</reference>
<proteinExistence type="predicted"/>
<evidence type="ECO:0000259" key="1">
    <source>
        <dbReference type="Pfam" id="PF01636"/>
    </source>
</evidence>
<accession>A0A7M1QUY9</accession>
<gene>
    <name evidence="2" type="ORF">INS88_07720</name>
</gene>
<sequence length="407" mass="43980">MTTRENKERRAVQVLTGASAGEMLTLALGDRAILRSWRLHAVNHRPGAGVSAGYSVIWDRLEGADGDSRVRKDSYLVASTARISQAHLDAVSAVTLYADDLAVHVWEFPLDPELPALETACDPERLSAVLGELVDVELLGYRPTRRAVLRAEGASGRHYVKVLRPEALPALVQRHAACQDAGLPTPLIEVSTPDGLVVISAVVGSPLGLTYQHGRHAEATFESLARTLDALPTSALHLQHRLAWAERCELYARAASAAMPEISERATALAEGIRQVRQCADYGPLVPTHGDFYEANVLVSAETGRVSGLLDLDSFGPGHRADDWGCLLGHLSVLPSLSEKYRFVPTIRDDWFARASRNADAAAIAASAAGVVLSLVASARQRGKTNWKKHALARLVVAERWLETARG</sequence>
<organism evidence="2 3">
    <name type="scientific">Trueperella pecoris</name>
    <dbReference type="NCBI Taxonomy" id="2733571"/>
    <lineage>
        <taxon>Bacteria</taxon>
        <taxon>Bacillati</taxon>
        <taxon>Actinomycetota</taxon>
        <taxon>Actinomycetes</taxon>
        <taxon>Actinomycetales</taxon>
        <taxon>Actinomycetaceae</taxon>
        <taxon>Trueperella</taxon>
    </lineage>
</organism>
<name>A0A7M1QUY9_9ACTO</name>
<evidence type="ECO:0000313" key="3">
    <source>
        <dbReference type="Proteomes" id="UP000595053"/>
    </source>
</evidence>
<accession>A0A8A5U3U8</accession>
<keyword evidence="2" id="KW-0808">Transferase</keyword>
<keyword evidence="3" id="KW-1185">Reference proteome</keyword>
<protein>
    <submittedName>
        <fullName evidence="2">Phosphotransferase</fullName>
    </submittedName>
</protein>
<dbReference type="Gene3D" id="3.90.1200.10">
    <property type="match status" value="1"/>
</dbReference>
<dbReference type="InterPro" id="IPR002575">
    <property type="entry name" value="Aminoglycoside_PTrfase"/>
</dbReference>
<dbReference type="GO" id="GO:0016740">
    <property type="term" value="F:transferase activity"/>
    <property type="evidence" value="ECO:0007669"/>
    <property type="project" value="UniProtKB-KW"/>
</dbReference>
<evidence type="ECO:0000313" key="2">
    <source>
        <dbReference type="EMBL" id="QOR45165.1"/>
    </source>
</evidence>
<dbReference type="EMBL" id="CP063213">
    <property type="protein sequence ID" value="QOR45165.1"/>
    <property type="molecule type" value="Genomic_DNA"/>
</dbReference>
<dbReference type="RefSeq" id="WP_197550864.1">
    <property type="nucleotide sequence ID" value="NZ_CP063213.1"/>
</dbReference>
<dbReference type="InterPro" id="IPR011009">
    <property type="entry name" value="Kinase-like_dom_sf"/>
</dbReference>
<dbReference type="SUPFAM" id="SSF56112">
    <property type="entry name" value="Protein kinase-like (PK-like)"/>
    <property type="match status" value="1"/>
</dbReference>
<dbReference type="AlphaFoldDB" id="A0A7M1QUY9"/>
<feature type="domain" description="Aminoglycoside phosphotransferase" evidence="1">
    <location>
        <begin position="191"/>
        <end position="329"/>
    </location>
</feature>